<sequence>MIIKTRTKPLPLTKLESAIPRLSPQFPALSAMKEDLKKRWKGYSGELQVDYHLGNLATSCTILQDVYLRVNGKNVQIDTTANAGRSIHLIDAKNYSGTITFDTDLKQLTRSDGKIEAGFEYPLTQLENQKFLLSNWLQQHNLSNIPIYYYVAIADPSTIIKVEGDRNKIAKFVAHGAAIPKMIMDKERELARAGQPKLAQYQIGKMILQECGTFDKDIMKQYGVTRKDILPGVICPDCGLRGIERKHSGWWCSKCKQKYYNAHLKALADYFLLVNDFITNTECMRFLQLTSRNTATRILKASGLVYIEKHRHWVWRRL</sequence>
<name>A0ABW5V8K9_9BACI</name>
<proteinExistence type="predicted"/>
<evidence type="ECO:0000313" key="3">
    <source>
        <dbReference type="Proteomes" id="UP001597502"/>
    </source>
</evidence>
<dbReference type="Pfam" id="PF08378">
    <property type="entry name" value="NERD"/>
    <property type="match status" value="1"/>
</dbReference>
<keyword evidence="3" id="KW-1185">Reference proteome</keyword>
<organism evidence="2 3">
    <name type="scientific">Lentibacillus juripiscarius</name>
    <dbReference type="NCBI Taxonomy" id="257446"/>
    <lineage>
        <taxon>Bacteria</taxon>
        <taxon>Bacillati</taxon>
        <taxon>Bacillota</taxon>
        <taxon>Bacilli</taxon>
        <taxon>Bacillales</taxon>
        <taxon>Bacillaceae</taxon>
        <taxon>Lentibacillus</taxon>
    </lineage>
</organism>
<accession>A0ABW5V8K9</accession>
<evidence type="ECO:0000259" key="1">
    <source>
        <dbReference type="PROSITE" id="PS50965"/>
    </source>
</evidence>
<evidence type="ECO:0000313" key="2">
    <source>
        <dbReference type="EMBL" id="MFD2760960.1"/>
    </source>
</evidence>
<comment type="caution">
    <text evidence="2">The sequence shown here is derived from an EMBL/GenBank/DDBJ whole genome shotgun (WGS) entry which is preliminary data.</text>
</comment>
<reference evidence="3" key="1">
    <citation type="journal article" date="2019" name="Int. J. Syst. Evol. Microbiol.">
        <title>The Global Catalogue of Microorganisms (GCM) 10K type strain sequencing project: providing services to taxonomists for standard genome sequencing and annotation.</title>
        <authorList>
            <consortium name="The Broad Institute Genomics Platform"/>
            <consortium name="The Broad Institute Genome Sequencing Center for Infectious Disease"/>
            <person name="Wu L."/>
            <person name="Ma J."/>
        </authorList>
    </citation>
    <scope>NUCLEOTIDE SEQUENCE [LARGE SCALE GENOMIC DNA]</scope>
    <source>
        <strain evidence="3">TISTR 1535</strain>
    </source>
</reference>
<dbReference type="Proteomes" id="UP001597502">
    <property type="component" value="Unassembled WGS sequence"/>
</dbReference>
<protein>
    <submittedName>
        <fullName evidence="2">Nuclease-related domain-containing protein</fullName>
    </submittedName>
</protein>
<dbReference type="EMBL" id="JBHUNA010000018">
    <property type="protein sequence ID" value="MFD2760960.1"/>
    <property type="molecule type" value="Genomic_DNA"/>
</dbReference>
<dbReference type="RefSeq" id="WP_382392964.1">
    <property type="nucleotide sequence ID" value="NZ_JBHUNA010000018.1"/>
</dbReference>
<feature type="domain" description="NERD" evidence="1">
    <location>
        <begin position="41"/>
        <end position="156"/>
    </location>
</feature>
<dbReference type="InterPro" id="IPR011528">
    <property type="entry name" value="NERD"/>
</dbReference>
<dbReference type="PROSITE" id="PS50965">
    <property type="entry name" value="NERD"/>
    <property type="match status" value="1"/>
</dbReference>
<gene>
    <name evidence="2" type="ORF">ACFSUO_08265</name>
</gene>